<dbReference type="AlphaFoldDB" id="A0A2S8AG94"/>
<reference evidence="5 6" key="1">
    <citation type="submission" date="2018-02" db="EMBL/GenBank/DDBJ databases">
        <title>Genome sequences of Apibacter spp., gut symbionts of Asian honey bees.</title>
        <authorList>
            <person name="Kwong W.K."/>
            <person name="Steele M.I."/>
            <person name="Moran N.A."/>
        </authorList>
    </citation>
    <scope>NUCLEOTIDE SEQUENCE [LARGE SCALE GENOMIC DNA]</scope>
    <source>
        <strain evidence="6">wkB301</strain>
    </source>
</reference>
<dbReference type="InterPro" id="IPR020449">
    <property type="entry name" value="Tscrpt_reg_AraC-type_HTH"/>
</dbReference>
<gene>
    <name evidence="5" type="ORF">C4S77_00530</name>
</gene>
<keyword evidence="6" id="KW-1185">Reference proteome</keyword>
<sequence length="329" mass="38653">MIIYSEINNKPTLKLDIPDEININSSIIKEQKFLKNNFVQGEQELIYTSGLCILSQKFTVLDDFINTFSVEKEYIQLSLLYNGNTQILKHETQIIKEVKPGILQMAYQNKNNINVKIIRSKSLMNYIRIFISKPYFLSILKNEKWFPDSVLNKKIQNNKYINFGEIIISVNFSILNIFNDIINHNEIGILGHSYYHVKLKELFLIVYRNFSTKQNHLLNIKVTDLNKIEMAKAYLNTHYENPPTIKQLSRIIHLNELKLKTGFKLLYKNTIHNYISQVRMNYAHQMLLNKYPINEIATAIGYKSPSHFIASFKKQYGKTPKQYVMENMP</sequence>
<keyword evidence="2" id="KW-0238">DNA-binding</keyword>
<dbReference type="GO" id="GO:0003700">
    <property type="term" value="F:DNA-binding transcription factor activity"/>
    <property type="evidence" value="ECO:0007669"/>
    <property type="project" value="InterPro"/>
</dbReference>
<evidence type="ECO:0000313" key="6">
    <source>
        <dbReference type="Proteomes" id="UP000238042"/>
    </source>
</evidence>
<dbReference type="PRINTS" id="PR00032">
    <property type="entry name" value="HTHARAC"/>
</dbReference>
<dbReference type="OrthoDB" id="799767at2"/>
<dbReference type="InterPro" id="IPR018060">
    <property type="entry name" value="HTH_AraC"/>
</dbReference>
<dbReference type="SMART" id="SM00342">
    <property type="entry name" value="HTH_ARAC"/>
    <property type="match status" value="1"/>
</dbReference>
<dbReference type="Pfam" id="PF12833">
    <property type="entry name" value="HTH_18"/>
    <property type="match status" value="1"/>
</dbReference>
<dbReference type="EMBL" id="PSZM01000001">
    <property type="protein sequence ID" value="PQL95318.1"/>
    <property type="molecule type" value="Genomic_DNA"/>
</dbReference>
<dbReference type="PANTHER" id="PTHR47893:SF1">
    <property type="entry name" value="REGULATORY PROTEIN PCHR"/>
    <property type="match status" value="1"/>
</dbReference>
<dbReference type="GO" id="GO:0043565">
    <property type="term" value="F:sequence-specific DNA binding"/>
    <property type="evidence" value="ECO:0007669"/>
    <property type="project" value="InterPro"/>
</dbReference>
<evidence type="ECO:0000313" key="5">
    <source>
        <dbReference type="EMBL" id="PQL95318.1"/>
    </source>
</evidence>
<dbReference type="InterPro" id="IPR018062">
    <property type="entry name" value="HTH_AraC-typ_CS"/>
</dbReference>
<dbReference type="RefSeq" id="WP_105245284.1">
    <property type="nucleotide sequence ID" value="NZ_PSZM01000001.1"/>
</dbReference>
<evidence type="ECO:0000256" key="1">
    <source>
        <dbReference type="ARBA" id="ARBA00023015"/>
    </source>
</evidence>
<keyword evidence="1" id="KW-0805">Transcription regulation</keyword>
<dbReference type="Gene3D" id="1.10.10.60">
    <property type="entry name" value="Homeodomain-like"/>
    <property type="match status" value="2"/>
</dbReference>
<dbReference type="InterPro" id="IPR053142">
    <property type="entry name" value="PchR_regulatory_protein"/>
</dbReference>
<comment type="caution">
    <text evidence="5">The sequence shown here is derived from an EMBL/GenBank/DDBJ whole genome shotgun (WGS) entry which is preliminary data.</text>
</comment>
<dbReference type="SUPFAM" id="SSF46689">
    <property type="entry name" value="Homeodomain-like"/>
    <property type="match status" value="1"/>
</dbReference>
<organism evidence="5 6">
    <name type="scientific">Apibacter adventoris</name>
    <dbReference type="NCBI Taxonomy" id="1679466"/>
    <lineage>
        <taxon>Bacteria</taxon>
        <taxon>Pseudomonadati</taxon>
        <taxon>Bacteroidota</taxon>
        <taxon>Flavobacteriia</taxon>
        <taxon>Flavobacteriales</taxon>
        <taxon>Weeksellaceae</taxon>
        <taxon>Apibacter</taxon>
    </lineage>
</organism>
<dbReference type="PANTHER" id="PTHR47893">
    <property type="entry name" value="REGULATORY PROTEIN PCHR"/>
    <property type="match status" value="1"/>
</dbReference>
<evidence type="ECO:0000256" key="2">
    <source>
        <dbReference type="ARBA" id="ARBA00023125"/>
    </source>
</evidence>
<evidence type="ECO:0000259" key="4">
    <source>
        <dbReference type="PROSITE" id="PS01124"/>
    </source>
</evidence>
<dbReference type="InterPro" id="IPR009057">
    <property type="entry name" value="Homeodomain-like_sf"/>
</dbReference>
<name>A0A2S8AG94_9FLAO</name>
<dbReference type="PROSITE" id="PS01124">
    <property type="entry name" value="HTH_ARAC_FAMILY_2"/>
    <property type="match status" value="1"/>
</dbReference>
<proteinExistence type="predicted"/>
<dbReference type="Proteomes" id="UP000238042">
    <property type="component" value="Unassembled WGS sequence"/>
</dbReference>
<accession>A0A2S8AG94</accession>
<evidence type="ECO:0000256" key="3">
    <source>
        <dbReference type="ARBA" id="ARBA00023163"/>
    </source>
</evidence>
<feature type="domain" description="HTH araC/xylS-type" evidence="4">
    <location>
        <begin position="229"/>
        <end position="326"/>
    </location>
</feature>
<dbReference type="PROSITE" id="PS00041">
    <property type="entry name" value="HTH_ARAC_FAMILY_1"/>
    <property type="match status" value="1"/>
</dbReference>
<protein>
    <recommendedName>
        <fullName evidence="4">HTH araC/xylS-type domain-containing protein</fullName>
    </recommendedName>
</protein>
<keyword evidence="3" id="KW-0804">Transcription</keyword>